<dbReference type="OrthoDB" id="70874at2759"/>
<dbReference type="GO" id="GO:0033044">
    <property type="term" value="P:regulation of chromosome organization"/>
    <property type="evidence" value="ECO:0007669"/>
    <property type="project" value="UniProtKB-ARBA"/>
</dbReference>
<evidence type="ECO:0000256" key="7">
    <source>
        <dbReference type="SAM" id="MobiDB-lite"/>
    </source>
</evidence>
<organism evidence="9">
    <name type="scientific">Lamprotornis superbus</name>
    <dbReference type="NCBI Taxonomy" id="245042"/>
    <lineage>
        <taxon>Eukaryota</taxon>
        <taxon>Metazoa</taxon>
        <taxon>Chordata</taxon>
        <taxon>Craniata</taxon>
        <taxon>Vertebrata</taxon>
        <taxon>Euteleostomi</taxon>
        <taxon>Archelosauria</taxon>
        <taxon>Archosauria</taxon>
        <taxon>Dinosauria</taxon>
        <taxon>Saurischia</taxon>
        <taxon>Theropoda</taxon>
        <taxon>Coelurosauria</taxon>
        <taxon>Aves</taxon>
        <taxon>Neognathae</taxon>
        <taxon>Neoaves</taxon>
        <taxon>Telluraves</taxon>
        <taxon>Australaves</taxon>
        <taxon>Passeriformes</taxon>
        <taxon>Sturnidae</taxon>
        <taxon>Lamprotornis</taxon>
    </lineage>
</organism>
<dbReference type="EMBL" id="JADDUC020000029">
    <property type="protein sequence ID" value="KAI1230837.1"/>
    <property type="molecule type" value="Genomic_DNA"/>
</dbReference>
<dbReference type="GO" id="GO:0051052">
    <property type="term" value="P:regulation of DNA metabolic process"/>
    <property type="evidence" value="ECO:0007669"/>
    <property type="project" value="UniProtKB-ARBA"/>
</dbReference>
<dbReference type="CDD" id="cd21865">
    <property type="entry name" value="DEUBAD_NFRKB"/>
    <property type="match status" value="1"/>
</dbReference>
<dbReference type="InterPro" id="IPR057748">
    <property type="entry name" value="NFRKB_WH_2"/>
</dbReference>
<evidence type="ECO:0000313" key="10">
    <source>
        <dbReference type="EMBL" id="KAI1230837.1"/>
    </source>
</evidence>
<evidence type="ECO:0000313" key="9">
    <source>
        <dbReference type="EMBL" id="KAG0113114.1"/>
    </source>
</evidence>
<dbReference type="Pfam" id="PF25793">
    <property type="entry name" value="WHD_2nd_NFRKB"/>
    <property type="match status" value="1"/>
</dbReference>
<dbReference type="Gene3D" id="1.10.10.2430">
    <property type="entry name" value="NFRKB winged helix-like domain"/>
    <property type="match status" value="1"/>
</dbReference>
<evidence type="ECO:0000256" key="5">
    <source>
        <dbReference type="ARBA" id="ARBA00070975"/>
    </source>
</evidence>
<feature type="non-terminal residue" evidence="9">
    <location>
        <position position="1"/>
    </location>
</feature>
<dbReference type="FunFam" id="1.10.10.2430:FF:000001">
    <property type="entry name" value="Nuclear factor related to kappaB binding protein"/>
    <property type="match status" value="1"/>
</dbReference>
<evidence type="ECO:0000259" key="8">
    <source>
        <dbReference type="PROSITE" id="PS51916"/>
    </source>
</evidence>
<dbReference type="GO" id="GO:0031011">
    <property type="term" value="C:Ino80 complex"/>
    <property type="evidence" value="ECO:0007669"/>
    <property type="project" value="InterPro"/>
</dbReference>
<dbReference type="GO" id="GO:0002020">
    <property type="term" value="F:protease binding"/>
    <property type="evidence" value="ECO:0007669"/>
    <property type="project" value="TreeGrafter"/>
</dbReference>
<evidence type="ECO:0000256" key="6">
    <source>
        <dbReference type="ARBA" id="ARBA00076275"/>
    </source>
</evidence>
<feature type="compositionally biased region" description="Low complexity" evidence="7">
    <location>
        <begin position="303"/>
        <end position="314"/>
    </location>
</feature>
<reference evidence="9" key="1">
    <citation type="submission" date="2020-10" db="EMBL/GenBank/DDBJ databases">
        <title>Feather gene expression reveals the developmental basis of iridescence in African starlings.</title>
        <authorList>
            <person name="Rubenstein D.R."/>
        </authorList>
    </citation>
    <scope>NUCLEOTIDE SEQUENCE</scope>
    <source>
        <strain evidence="9">SS15</strain>
        <tissue evidence="9">Liver</tissue>
    </source>
</reference>
<evidence type="ECO:0000256" key="1">
    <source>
        <dbReference type="ARBA" id="ARBA00004123"/>
    </source>
</evidence>
<reference evidence="10 11" key="2">
    <citation type="journal article" date="2021" name="J. Hered.">
        <title>Feather Gene Expression Elucidates the Developmental Basis of Plumage Iridescence in African Starlings.</title>
        <authorList>
            <person name="Rubenstein D.R."/>
            <person name="Corvelo A."/>
            <person name="MacManes M.D."/>
            <person name="Maia R."/>
            <person name="Narzisi G."/>
            <person name="Rousaki A."/>
            <person name="Vandenabeele P."/>
            <person name="Shawkey M.D."/>
            <person name="Solomon J."/>
        </authorList>
    </citation>
    <scope>NUCLEOTIDE SEQUENCE [LARGE SCALE GENOMIC DNA]</scope>
    <source>
        <strain evidence="10">SS15</strain>
    </source>
</reference>
<feature type="region of interest" description="Disordered" evidence="7">
    <location>
        <begin position="835"/>
        <end position="860"/>
    </location>
</feature>
<dbReference type="InterPro" id="IPR044867">
    <property type="entry name" value="DEUBAD_dom"/>
</dbReference>
<feature type="compositionally biased region" description="Basic residues" evidence="7">
    <location>
        <begin position="755"/>
        <end position="767"/>
    </location>
</feature>
<keyword evidence="11" id="KW-1185">Reference proteome</keyword>
<keyword evidence="3" id="KW-0539">Nucleus</keyword>
<dbReference type="InterPro" id="IPR025220">
    <property type="entry name" value="NFRKB_WH_1"/>
</dbReference>
<dbReference type="InterPro" id="IPR038106">
    <property type="entry name" value="NFRKB_winged_sf"/>
</dbReference>
<feature type="region of interest" description="Disordered" evidence="7">
    <location>
        <begin position="753"/>
        <end position="809"/>
    </location>
</feature>
<comment type="similarity">
    <text evidence="4">Belongs to the NFRKB family.</text>
</comment>
<feature type="compositionally biased region" description="Low complexity" evidence="7">
    <location>
        <begin position="1083"/>
        <end position="1102"/>
    </location>
</feature>
<evidence type="ECO:0000256" key="2">
    <source>
        <dbReference type="ARBA" id="ARBA00023125"/>
    </source>
</evidence>
<reference evidence="10" key="3">
    <citation type="submission" date="2022-01" db="EMBL/GenBank/DDBJ databases">
        <authorList>
            <person name="Rubenstein D.R."/>
        </authorList>
    </citation>
    <scope>NUCLEOTIDE SEQUENCE</scope>
    <source>
        <strain evidence="10">SS15</strain>
        <tissue evidence="10">Liver</tissue>
    </source>
</reference>
<feature type="compositionally biased region" description="Polar residues" evidence="7">
    <location>
        <begin position="782"/>
        <end position="795"/>
    </location>
</feature>
<dbReference type="PANTHER" id="PTHR13052:SF3">
    <property type="entry name" value="NUCLEAR FACTOR RELATED TO KAPPA-B-BINDING PROTEIN"/>
    <property type="match status" value="1"/>
</dbReference>
<feature type="domain" description="DEUBAD" evidence="8">
    <location>
        <begin position="125"/>
        <end position="242"/>
    </location>
</feature>
<evidence type="ECO:0000256" key="4">
    <source>
        <dbReference type="ARBA" id="ARBA00060988"/>
    </source>
</evidence>
<evidence type="ECO:0000313" key="11">
    <source>
        <dbReference type="Proteomes" id="UP000618051"/>
    </source>
</evidence>
<comment type="caution">
    <text evidence="9">The sequence shown here is derived from an EMBL/GenBank/DDBJ whole genome shotgun (WGS) entry which is preliminary data.</text>
</comment>
<dbReference type="GO" id="GO:0003677">
    <property type="term" value="F:DNA binding"/>
    <property type="evidence" value="ECO:0007669"/>
    <property type="project" value="UniProtKB-KW"/>
</dbReference>
<protein>
    <recommendedName>
        <fullName evidence="5">Nuclear factor related to kappa-B-binding protein</fullName>
    </recommendedName>
    <alternativeName>
        <fullName evidence="6">DNA-binding protein R kappa-B</fullName>
    </alternativeName>
</protein>
<dbReference type="Proteomes" id="UP000618051">
    <property type="component" value="Unassembled WGS sequence"/>
</dbReference>
<dbReference type="GO" id="GO:0045935">
    <property type="term" value="P:positive regulation of nucleobase-containing compound metabolic process"/>
    <property type="evidence" value="ECO:0007669"/>
    <property type="project" value="UniProtKB-ARBA"/>
</dbReference>
<name>A0A835NE14_9PASS</name>
<proteinExistence type="inferred from homology"/>
<accession>A0A835NE14</accession>
<evidence type="ECO:0000256" key="3">
    <source>
        <dbReference type="ARBA" id="ARBA00023242"/>
    </source>
</evidence>
<feature type="region of interest" description="Disordered" evidence="7">
    <location>
        <begin position="296"/>
        <end position="315"/>
    </location>
</feature>
<dbReference type="PROSITE" id="PS51916">
    <property type="entry name" value="DEUBAD"/>
    <property type="match status" value="1"/>
</dbReference>
<dbReference type="EMBL" id="JADDUC010000550">
    <property type="protein sequence ID" value="KAG0113114.1"/>
    <property type="molecule type" value="Genomic_DNA"/>
</dbReference>
<dbReference type="PANTHER" id="PTHR13052">
    <property type="entry name" value="NFRKB-RELATED"/>
    <property type="match status" value="1"/>
</dbReference>
<dbReference type="Pfam" id="PF14465">
    <property type="entry name" value="WHD_1st_NFRKB"/>
    <property type="match status" value="1"/>
</dbReference>
<dbReference type="InterPro" id="IPR024867">
    <property type="entry name" value="NFRKB"/>
</dbReference>
<dbReference type="GO" id="GO:0010604">
    <property type="term" value="P:positive regulation of macromolecule metabolic process"/>
    <property type="evidence" value="ECO:0007669"/>
    <property type="project" value="UniProtKB-ARBA"/>
</dbReference>
<sequence>MYMCVCVCIMGHISIYTCMCVYTYVYMHMYIALLYMYTDIAGQVYTFHLNNHPSKVAPPSLLTSGWTYLGFEFLFAEGFAVVVQEQEGCSMDSLDHMLTDPLELEGNCTRIMEDCMLGTTRVSLPEDLLEDPEIFFEVVSLSTWQEVLTDEQQEHLKKFLPHFPENNREHQNKLISALFSGENFRFGNPLHIAQKLFRDGHFNPEVVKYRQLCYKSQYKRYLSAQQQYFYRLLKQILASRNHLLELARKGGPDMTLRRRHFPPTYDSEERDRRTHRRYLKILREVKEECGDTTLSSDEEDLISWPPSSPARCSSPPVPLRVIPTLSTLDMKTADKIELGESDLKMMLKKHHEKRKRQPDHPDLVTTDLTLEDIMTRVNAGRKGSLATLFDLATLKKKVKDKEDKKKKKPKIIKSEVEDLADSLGNADGLPSMSQDFSPLPLSSVKEEPFEDMKPCLEINEISSSFFFLLLEILFLEGPVTLSVLEDKVLDWQSSHASALNNWFSFAPNWSELVLPALQYLAGDSRDAPSSFSPFVEFKEKSQQWKLLGSYQDHEKELAALFHLWLETKDQTFFKENEDSSDAMPLPRVRTDYVVRPSTGEEKRVFQEQERYRYSQPHKAFTFRMHGFESVVGPVKGVFDKETSLNKAREHSLLRSDRPAYVTILSLVRDAAARLPNGEGTRAEICELLKDSQFLAPDVTSAQVNTVVSGALDRLHYEKDPCVKYDIGRKLWIYLHRDRSEEEFERIHHAQAAAAKAKKALQKPKPPAKMKSSSKEGAVKALPTSTAEPSQLSLSDSSMPPTPVTPVTPTAPALPATAISSPPVSVVSKSLGTLLSPAQSSQAQPGPAPTPRVVSHSSSSGLPQVRMVTAQSSLPAMSQQAPVVTQQQQPTSVPQIRVPATQTKVLPQAVMTLPVKAQSSPVQVPRAGSSMASQAGITVTGLPAVPSPAVKPVTSSPGSSVASTSSTTVIQNVAGQNIIKQVAITGQLGVKTQAGSGIPLTATNFRIQGKDVLRLPPSSITTDAKGQTVLRITPDMMATLAKSQVTTVKLTQDLFTAAAGSSAGGKGISATLHMTSNPIQTAESPAKTSTVSPASSSPAGGTVVKVTPDLKTAEPTSSAFRLMPALGVTVADQNSKAITTVASTEAKPAATIRIVQGLGVIPPKAGQTITVATHAKQVPSSSAVSVAGTGHTSLPTVSATVSKAVAVASGAAGTPITIGTGATAVRQVPVSTTVVSTSQAGKLPARITVPLSVISQPVKGKSVVTAPIIKGNLGANISGLGRNIILTTMPAGTKLIAGNKPVSFLTAQQLQQLQQQGQATQVRIQAVPASHLQQGTVSGSTKAVSTVVVTTAPSPKQTQDQLLHLEQNKSSARPKFLEAETCWSFRAPGPDGFAMTLTEGANQIPEEH</sequence>
<keyword evidence="2" id="KW-0238">DNA-binding</keyword>
<feature type="region of interest" description="Disordered" evidence="7">
    <location>
        <begin position="1079"/>
        <end position="1104"/>
    </location>
</feature>
<comment type="subcellular location">
    <subcellularLocation>
        <location evidence="1">Nucleus</location>
    </subcellularLocation>
</comment>
<gene>
    <name evidence="10" type="ORF">IHE44_0008720</name>
    <name evidence="9" type="ORF">IHE44_011738</name>
</gene>